<feature type="compositionally biased region" description="Low complexity" evidence="7">
    <location>
        <begin position="90"/>
        <end position="99"/>
    </location>
</feature>
<organism evidence="12 13">
    <name type="scientific">Grus japonensis</name>
    <name type="common">Japanese crane</name>
    <name type="synonym">Red-crowned crane</name>
    <dbReference type="NCBI Taxonomy" id="30415"/>
    <lineage>
        <taxon>Eukaryota</taxon>
        <taxon>Metazoa</taxon>
        <taxon>Chordata</taxon>
        <taxon>Craniata</taxon>
        <taxon>Vertebrata</taxon>
        <taxon>Euteleostomi</taxon>
        <taxon>Archelosauria</taxon>
        <taxon>Archosauria</taxon>
        <taxon>Dinosauria</taxon>
        <taxon>Saurischia</taxon>
        <taxon>Theropoda</taxon>
        <taxon>Coelurosauria</taxon>
        <taxon>Aves</taxon>
        <taxon>Neognathae</taxon>
        <taxon>Neoaves</taxon>
        <taxon>Gruiformes</taxon>
        <taxon>Gruidae</taxon>
        <taxon>Grus</taxon>
    </lineage>
</organism>
<dbReference type="Pfam" id="PF25321">
    <property type="entry name" value="PH_RASGAP"/>
    <property type="match status" value="1"/>
</dbReference>
<dbReference type="InterPro" id="IPR001936">
    <property type="entry name" value="RasGAP_dom"/>
</dbReference>
<feature type="region of interest" description="Disordered" evidence="7">
    <location>
        <begin position="1059"/>
        <end position="1089"/>
    </location>
</feature>
<evidence type="ECO:0000259" key="10">
    <source>
        <dbReference type="PROSITE" id="PS50018"/>
    </source>
</evidence>
<dbReference type="Pfam" id="PF00616">
    <property type="entry name" value="RasGAP"/>
    <property type="match status" value="2"/>
</dbReference>
<feature type="region of interest" description="Disordered" evidence="7">
    <location>
        <begin position="2244"/>
        <end position="2264"/>
    </location>
</feature>
<dbReference type="InterPro" id="IPR055125">
    <property type="entry name" value="Wiz_C_Znf"/>
</dbReference>
<feature type="region of interest" description="Disordered" evidence="7">
    <location>
        <begin position="2601"/>
        <end position="2637"/>
    </location>
</feature>
<keyword evidence="4" id="KW-0862">Zinc</keyword>
<dbReference type="SUPFAM" id="SSF48350">
    <property type="entry name" value="GTPase activation domain, GAP"/>
    <property type="match status" value="2"/>
</dbReference>
<dbReference type="InterPro" id="IPR057606">
    <property type="entry name" value="SynGAP1-like_PH"/>
</dbReference>
<feature type="compositionally biased region" description="Polar residues" evidence="7">
    <location>
        <begin position="2246"/>
        <end position="2257"/>
    </location>
</feature>
<keyword evidence="13" id="KW-1185">Reference proteome</keyword>
<dbReference type="GO" id="GO:0005634">
    <property type="term" value="C:nucleus"/>
    <property type="evidence" value="ECO:0007669"/>
    <property type="project" value="UniProtKB-SubCell"/>
</dbReference>
<feature type="domain" description="PH" evidence="8">
    <location>
        <begin position="269"/>
        <end position="303"/>
    </location>
</feature>
<dbReference type="SMART" id="SM00355">
    <property type="entry name" value="ZnF_C2H2"/>
    <property type="match status" value="11"/>
</dbReference>
<feature type="domain" description="C2H2-type" evidence="11">
    <location>
        <begin position="1617"/>
        <end position="1639"/>
    </location>
</feature>
<feature type="region of interest" description="Disordered" evidence="7">
    <location>
        <begin position="2740"/>
        <end position="2761"/>
    </location>
</feature>
<keyword evidence="5" id="KW-0539">Nucleus</keyword>
<comment type="subcellular location">
    <subcellularLocation>
        <location evidence="1">Nucleus</location>
    </subcellularLocation>
</comment>
<feature type="region of interest" description="Disordered" evidence="7">
    <location>
        <begin position="1452"/>
        <end position="1478"/>
    </location>
</feature>
<dbReference type="SUPFAM" id="SSF50729">
    <property type="entry name" value="PH domain-like"/>
    <property type="match status" value="1"/>
</dbReference>
<evidence type="ECO:0000313" key="12">
    <source>
        <dbReference type="EMBL" id="GAB0201742.1"/>
    </source>
</evidence>
<sequence length="3120" mass="344128">MAERKPGRARSVDNIIGAEAEMEVEKPPLGPEPPTLLKTYKWRTAAPMGDRELERSMGSPGSRRWTRLQGWKRSYSQPESDGPEDGAGKGSSSPGAPKASTRRSLFQRAFSAPSKVTKETRGPEGGKATLQKYLRSMSKRKGHVESGARVEQVVHDAVPASTHGTPSIPLAPAPDAPVWDVSNFSLVDGHLVLVGRDEEGLLWKRLRERKGRCIPKAEMSAATVPDGERVPSRSGSRESLLPPPSAAELDLTGDNVIIRPVHGSIVGEKFCFQIITGDGSRSFGCTSLAERDRWIENLRRTVQPNKDNCERLELALSLWVYEARDLPPRRRLRCHLQLDGTLFARTTAKVAGPDGELFWGELFQLAALPPARALTLALCRDDHPGQLVASITVPLAELAAARQPLERWYPLSGPGGGERVPSVRIRGRYREVRVLPIVRYKELAEFITFHYRELCARLEPTIAVRHKEELAGALVHVLQSTGKAKSFLIDLGVAELDRFDDREALIFRENTLATKAIDEYMKLVGGKYLQDTLGEAVAQLCTSDDSCEVDPSKCTGLDLSDNQNNLRQVCEETFQRIATSCEAFPAELGEIFAAWQEECTARGKAPIGQRLVSASLFLRFLCPAVMSPSLFGLVQEYPSEATARTLTLVAKVIQNLANFTTYVMAGHSTSTDRVVTWCRDIAMTWSMILEVAWPMTIMVARDHGGGPGHNLDIVVPRFGEKEAYMGFMNEFLEHNWSTMTDFLQTVANPESSIHMATYDGYIDLALELATLHLLLCDIFSSLDQATQEELEPLPTILTAIREGTPVPVSVRLSSTTERSPAESFKPGFVPPRDLSKHSPLIKSQSLISIRRVRSREDGPEPEPSPAPAPSPPHSRERRNVQRTQSVPAQSKAARRLRKQSSIEHVAELPAEDNPGSLIPRDVPGRGKLRASASLPRKSTVPWQRYGEEAAAVAAQGELYAIRPLEKVTLGWVAAKVHEDEWVTLILIFIFVLVLVTLQHGRLIEALRKEVAENREKLRLAETRVGEMEIQHRGSQQEQGQHREQLERLRQQLEEANTRAANLGARLTAAEGTRKKDLERLKMSEEKNQELGPCPRLGGCCGDRNRAGDGGGGGCSNSDAAEEEQQPGGPGPGEPAGFCRQSLAANPPECRRGVFFRVTQHNRRGMEKAVPNFSERQGDGGRALLMTPEPNKETFPALECPQGEERRATFLQDAKKPLENPALSGTSVETETELEEDAFYAADDLATMSREGKGPSGTELCPLQEDSDFFSSLSRQEPDVALEAHDVADEPDPALSGAVPATAHRTELGSTNEEHLEFKKALYRTDARSSLDLRNMTVSGSVTWDTSALETRAGDGREESTLERLSGLKDSKDARCIKESAFVVEPQVVNTVEVDPEQLESDSEDVDGGKVAGETPSPCAGASIGSGREKYLKNEPKQLEGLSKEHLDKTKRGIQRVDWISRPNKSPSPHYKDISKPTDVATNLPFRGQAVREVPPPLTPTVFRKTLNPVLGKSKSLESSSSHRKGLMVDSDLDEINPLNAAEWTIQKPDLQLSADLAVGKQSWTVNAEDSVERIPLMSLEPATCSSYDIEMRPYVCSVLLEEQGKEELGPEEDPTVYTCIECSIYFKKKEHLMDHMLQHNRGPGRDQDRDALGGQCQFCCNECGWAFGDPTSLEQHKRLHQESREKIIEEIQKLNEFPDEGREARLQCPKCVFGTNSSKIFVQHAKMHVKERKDQGAKNMNLFGSASSGEIRDSPVHGIYKHFKPNEHMSLQMQVPPHSSSKGLSTCMLCSFPAPNENILKEHMKYAHSHLSWDTEVYEDDPNQPGTSRDAYSLARPGRFAETDYFGKADRLFPPPHRESTSHYEAAHGFALTHSRLDKSNGASKKDYQTSGFHARKAAPYAAPHKNLGLSGFPSAKAYSQFALQQLKKKAAAQHLEGEGDGLRSHPMGLEELRHKWMLANDAGGMEEEISISTEIDLSENRGIKPVTIPQAALDLKRTFRDTLKATDSSIASEEQQQQLRKMVPIVLLEEVNLHPKATKRPRGKPFKKKTTLPSREFVMEEPLPLDMLLLDAPLEGPLELDDLLDSDSPMLKNEERKCPYCPDRFHNGIGLANHVRGHLNRVGVSYNVRHFISAEEVKAIEQKFSFQKKKKKVANFDPSTFSLMRCEFCGAGFDTRAGLSSHARAHLRDFGITNWELTISPINILKELLANSSEHPMLQAAMGAEPSSPSREREAHGFVPRKSMTPMSECSISRSPLSPFPPSWGDESLQSYRDVLAPEEEELVAMEVGSPPLLKKSVPAGQLDQPPTRIGTKLSPEPPGSKPEPQDSKTQNLTTCEVCGACFETRKGLSSHARSHLRQLGVAESESSGAPIDLLYELMKQKGKPDGSPMSPTLGKKSASPKDATAASPRPTLLALGKAGDRPPDGPINKAIKSPPGFSKNLSQPGSPILKKVPPALSGSPSPKNPEEKSSKLSLSPLQSSPKAQWPQADEEGPLNLTSGSEPVRDIRCEFCGEYFENRKGLSSHARSHLRQMGVTEWYVNGSPIDTLREILKRRTQPRSSASNPAGPGQKAMAKSLLGSMGSLEPRGPGEIHISALTKKVQQPGSPMGQSPTSSPPPTARKMFPGLSPPSLQKKLKQDQLRVEIKREMMAGGLHGEPHPSDRAWSPREEMSPLNLSSRADPVRDIRCEFCGEYFENRKGLSSHARSHLRQMGVTEWSVNGSPIDTLREILKKKSKPCVIKKEPHTSSIEPPKSIGEEGMDPKSPGKILQGMALPPLGGRTGKPNPGSSTLNREISLSPLTSKPQGGFLTPLSAKRPLQDDRLGPHADVKHKAYIQTELPFKTKSVHDKPAHTSSEACCELCGLYFENRKALASHARAHLRQFGVTEWCVNGSPIETLSEWIRHRPQKAGAYRSYIQGGRPFTKKFRNSSHARDHDGGGGARRMPLSLQAGGVALLSKGLTGDLAHGDAGKILDGGSGGERPMITSPLSLVKVEEHQRSNINKFERRQARPLDAPLHREEEGAEFQQKMEETRQPPPRMRPVPSLVPRPPQTSLVKFVGNIYTLKCRFCEVEFQGPLSIQEEWVRHLQRHILEMNFSKADPLRGEAPPAPEPPVIAEAQ</sequence>
<feature type="region of interest" description="Disordered" evidence="7">
    <location>
        <begin position="1107"/>
        <end position="1141"/>
    </location>
</feature>
<feature type="compositionally biased region" description="Polar residues" evidence="7">
    <location>
        <begin position="2601"/>
        <end position="2614"/>
    </location>
</feature>
<dbReference type="Gene3D" id="3.30.160.60">
    <property type="entry name" value="Classic Zinc Finger"/>
    <property type="match status" value="1"/>
</dbReference>
<name>A0ABC9XXU5_GRUJA</name>
<feature type="compositionally biased region" description="Basic and acidic residues" evidence="7">
    <location>
        <begin position="1071"/>
        <end position="1088"/>
    </location>
</feature>
<feature type="domain" description="C2H2-type" evidence="11">
    <location>
        <begin position="2687"/>
        <end position="2714"/>
    </location>
</feature>
<feature type="compositionally biased region" description="Pro residues" evidence="7">
    <location>
        <begin position="861"/>
        <end position="872"/>
    </location>
</feature>
<dbReference type="InterPro" id="IPR001849">
    <property type="entry name" value="PH_domain"/>
</dbReference>
<dbReference type="InterPro" id="IPR023152">
    <property type="entry name" value="RasGAP_CS"/>
</dbReference>
<dbReference type="PANTHER" id="PTHR24396:SF22">
    <property type="entry name" value="PROTEIN WIZ"/>
    <property type="match status" value="1"/>
</dbReference>
<feature type="region of interest" description="Disordered" evidence="7">
    <location>
        <begin position="49"/>
        <end position="129"/>
    </location>
</feature>
<dbReference type="PROSITE" id="PS50157">
    <property type="entry name" value="ZINC_FINGER_C2H2_2"/>
    <property type="match status" value="7"/>
</dbReference>
<evidence type="ECO:0000256" key="7">
    <source>
        <dbReference type="SAM" id="MobiDB-lite"/>
    </source>
</evidence>
<feature type="domain" description="C2" evidence="9">
    <location>
        <begin position="294"/>
        <end position="409"/>
    </location>
</feature>
<feature type="region of interest" description="Disordered" evidence="7">
    <location>
        <begin position="220"/>
        <end position="245"/>
    </location>
</feature>
<evidence type="ECO:0000313" key="13">
    <source>
        <dbReference type="Proteomes" id="UP001623348"/>
    </source>
</evidence>
<keyword evidence="3 6" id="KW-0863">Zinc-finger</keyword>
<dbReference type="Gene3D" id="1.10.506.10">
    <property type="entry name" value="GTPase Activation - p120gap, domain 1"/>
    <property type="match status" value="1"/>
</dbReference>
<dbReference type="InterPro" id="IPR036236">
    <property type="entry name" value="Znf_C2H2_sf"/>
</dbReference>
<evidence type="ECO:0000256" key="3">
    <source>
        <dbReference type="ARBA" id="ARBA00022771"/>
    </source>
</evidence>
<dbReference type="InterPro" id="IPR013087">
    <property type="entry name" value="Znf_C2H2_type"/>
</dbReference>
<comment type="caution">
    <text evidence="12">The sequence shown here is derived from an EMBL/GenBank/DDBJ whole genome shotgun (WGS) entry which is preliminary data.</text>
</comment>
<feature type="domain" description="C2H2-type" evidence="11">
    <location>
        <begin position="2335"/>
        <end position="2357"/>
    </location>
</feature>
<feature type="region of interest" description="Disordered" evidence="7">
    <location>
        <begin position="2382"/>
        <end position="2503"/>
    </location>
</feature>
<feature type="compositionally biased region" description="Low complexity" evidence="7">
    <location>
        <begin position="2473"/>
        <end position="2484"/>
    </location>
</feature>
<evidence type="ECO:0000256" key="6">
    <source>
        <dbReference type="PROSITE-ProRule" id="PRU00042"/>
    </source>
</evidence>
<evidence type="ECO:0000256" key="1">
    <source>
        <dbReference type="ARBA" id="ARBA00004123"/>
    </source>
</evidence>
<dbReference type="SUPFAM" id="SSF57667">
    <property type="entry name" value="beta-beta-alpha zinc fingers"/>
    <property type="match status" value="1"/>
</dbReference>
<dbReference type="InterPro" id="IPR000008">
    <property type="entry name" value="C2_dom"/>
</dbReference>
<evidence type="ECO:0000259" key="11">
    <source>
        <dbReference type="PROSITE" id="PS50157"/>
    </source>
</evidence>
<feature type="compositionally biased region" description="Acidic residues" evidence="7">
    <location>
        <begin position="1395"/>
        <end position="1405"/>
    </location>
</feature>
<proteinExistence type="predicted"/>
<feature type="region of interest" description="Disordered" evidence="7">
    <location>
        <begin position="3101"/>
        <end position="3120"/>
    </location>
</feature>
<feature type="domain" description="C2H2-type" evidence="11">
    <location>
        <begin position="2508"/>
        <end position="2535"/>
    </location>
</feature>
<dbReference type="SMART" id="SM00323">
    <property type="entry name" value="RasGAP"/>
    <property type="match status" value="1"/>
</dbReference>
<dbReference type="CDD" id="cd05136">
    <property type="entry name" value="RasGAP_DAB2IP"/>
    <property type="match status" value="1"/>
</dbReference>
<reference evidence="12 13" key="1">
    <citation type="submission" date="2024-06" db="EMBL/GenBank/DDBJ databases">
        <title>The draft genome of Grus japonensis, version 3.</title>
        <authorList>
            <person name="Nabeshima K."/>
            <person name="Suzuki S."/>
            <person name="Onuma M."/>
        </authorList>
    </citation>
    <scope>NUCLEOTIDE SEQUENCE [LARGE SCALE GENOMIC DNA]</scope>
    <source>
        <strain evidence="12 13">451A</strain>
    </source>
</reference>
<feature type="region of interest" description="Disordered" evidence="7">
    <location>
        <begin position="2924"/>
        <end position="2944"/>
    </location>
</feature>
<gene>
    <name evidence="12" type="ORF">GRJ2_002639800</name>
</gene>
<dbReference type="InterPro" id="IPR051643">
    <property type="entry name" value="Transcr_Reg_ZincFinger"/>
</dbReference>
<feature type="domain" description="C2H2-type" evidence="11">
    <location>
        <begin position="1658"/>
        <end position="1685"/>
    </location>
</feature>
<evidence type="ECO:0000256" key="4">
    <source>
        <dbReference type="ARBA" id="ARBA00022833"/>
    </source>
</evidence>
<feature type="region of interest" description="Disordered" evidence="7">
    <location>
        <begin position="1395"/>
        <end position="1425"/>
    </location>
</feature>
<dbReference type="SUPFAM" id="SSF49562">
    <property type="entry name" value="C2 domain (Calcium/lipid-binding domain, CaLB)"/>
    <property type="match status" value="1"/>
</dbReference>
<dbReference type="PANTHER" id="PTHR24396">
    <property type="entry name" value="ZINC FINGER PROTEIN"/>
    <property type="match status" value="1"/>
</dbReference>
<feature type="compositionally biased region" description="Basic and acidic residues" evidence="7">
    <location>
        <begin position="2657"/>
        <end position="2672"/>
    </location>
</feature>
<feature type="region of interest" description="Disordered" evidence="7">
    <location>
        <begin position="3017"/>
        <end position="3048"/>
    </location>
</feature>
<keyword evidence="2" id="KW-0479">Metal-binding</keyword>
<dbReference type="EMBL" id="BAAFJT010000033">
    <property type="protein sequence ID" value="GAB0201742.1"/>
    <property type="molecule type" value="Genomic_DNA"/>
</dbReference>
<feature type="region of interest" description="Disordered" evidence="7">
    <location>
        <begin position="812"/>
        <end position="932"/>
    </location>
</feature>
<dbReference type="PROSITE" id="PS00509">
    <property type="entry name" value="RAS_GTPASE_ACTIV_1"/>
    <property type="match status" value="1"/>
</dbReference>
<dbReference type="PROSITE" id="PS50004">
    <property type="entry name" value="C2"/>
    <property type="match status" value="1"/>
</dbReference>
<accession>A0ABC9XXU5</accession>
<dbReference type="PROSITE" id="PS00028">
    <property type="entry name" value="ZINC_FINGER_C2H2_1"/>
    <property type="match status" value="8"/>
</dbReference>
<evidence type="ECO:0000256" key="2">
    <source>
        <dbReference type="ARBA" id="ARBA00022723"/>
    </source>
</evidence>
<dbReference type="PROSITE" id="PS50018">
    <property type="entry name" value="RAS_GTPASE_ACTIV_2"/>
    <property type="match status" value="1"/>
</dbReference>
<evidence type="ECO:0000259" key="9">
    <source>
        <dbReference type="PROSITE" id="PS50004"/>
    </source>
</evidence>
<dbReference type="PROSITE" id="PS50003">
    <property type="entry name" value="PH_DOMAIN"/>
    <property type="match status" value="1"/>
</dbReference>
<dbReference type="InterPro" id="IPR008936">
    <property type="entry name" value="Rho_GTPase_activation_prot"/>
</dbReference>
<dbReference type="Proteomes" id="UP001623348">
    <property type="component" value="Unassembled WGS sequence"/>
</dbReference>
<evidence type="ECO:0000256" key="5">
    <source>
        <dbReference type="ARBA" id="ARBA00023242"/>
    </source>
</evidence>
<feature type="domain" description="C2H2-type" evidence="11">
    <location>
        <begin position="2858"/>
        <end position="2880"/>
    </location>
</feature>
<feature type="domain" description="Ras-GAP" evidence="10">
    <location>
        <begin position="466"/>
        <end position="658"/>
    </location>
</feature>
<dbReference type="InterPro" id="IPR035892">
    <property type="entry name" value="C2_domain_sf"/>
</dbReference>
<dbReference type="Pfam" id="PF23015">
    <property type="entry name" value="zf-WIZ"/>
    <property type="match status" value="1"/>
</dbReference>
<feature type="region of interest" description="Disordered" evidence="7">
    <location>
        <begin position="2653"/>
        <end position="2677"/>
    </location>
</feature>
<feature type="region of interest" description="Disordered" evidence="7">
    <location>
        <begin position="1"/>
        <end position="37"/>
    </location>
</feature>
<feature type="region of interest" description="Disordered" evidence="7">
    <location>
        <begin position="2294"/>
        <end position="2332"/>
    </location>
</feature>
<dbReference type="GO" id="GO:0008270">
    <property type="term" value="F:zinc ion binding"/>
    <property type="evidence" value="ECO:0007669"/>
    <property type="project" value="UniProtKB-KW"/>
</dbReference>
<feature type="compositionally biased region" description="Pro residues" evidence="7">
    <location>
        <begin position="3035"/>
        <end position="3048"/>
    </location>
</feature>
<protein>
    <submittedName>
        <fullName evidence="12">Protein Wiz</fullName>
    </submittedName>
</protein>
<feature type="domain" description="C2H2-type" evidence="11">
    <location>
        <begin position="2165"/>
        <end position="2187"/>
    </location>
</feature>
<evidence type="ECO:0000259" key="8">
    <source>
        <dbReference type="PROSITE" id="PS50003"/>
    </source>
</evidence>